<dbReference type="InterPro" id="IPR036388">
    <property type="entry name" value="WH-like_DNA-bd_sf"/>
</dbReference>
<evidence type="ECO:0000256" key="1">
    <source>
        <dbReference type="ARBA" id="ARBA00009437"/>
    </source>
</evidence>
<gene>
    <name evidence="6" type="ORF">OU415_14975</name>
</gene>
<dbReference type="PANTHER" id="PTHR30346">
    <property type="entry name" value="TRANSCRIPTIONAL DUAL REGULATOR HCAR-RELATED"/>
    <property type="match status" value="1"/>
</dbReference>
<organism evidence="6 7">
    <name type="scientific">Saccharopolyspora oryzae</name>
    <dbReference type="NCBI Taxonomy" id="2997343"/>
    <lineage>
        <taxon>Bacteria</taxon>
        <taxon>Bacillati</taxon>
        <taxon>Actinomycetota</taxon>
        <taxon>Actinomycetes</taxon>
        <taxon>Pseudonocardiales</taxon>
        <taxon>Pseudonocardiaceae</taxon>
        <taxon>Saccharopolyspora</taxon>
    </lineage>
</organism>
<keyword evidence="7" id="KW-1185">Reference proteome</keyword>
<dbReference type="CDD" id="cd05466">
    <property type="entry name" value="PBP2_LTTR_substrate"/>
    <property type="match status" value="1"/>
</dbReference>
<dbReference type="PRINTS" id="PR00039">
    <property type="entry name" value="HTHLYSR"/>
</dbReference>
<name>A0ABT4UYV2_9PSEU</name>
<reference evidence="6 7" key="1">
    <citation type="submission" date="2022-11" db="EMBL/GenBank/DDBJ databases">
        <title>Draft genome sequence of Saccharopolyspora sp. WRP15-2 isolated from rhizosphere soils of wild rice in Thailand.</title>
        <authorList>
            <person name="Duangmal K."/>
            <person name="Kammanee S."/>
            <person name="Muangham S."/>
        </authorList>
    </citation>
    <scope>NUCLEOTIDE SEQUENCE [LARGE SCALE GENOMIC DNA]</scope>
    <source>
        <strain evidence="6 7">WRP15-2</strain>
    </source>
</reference>
<evidence type="ECO:0000256" key="3">
    <source>
        <dbReference type="ARBA" id="ARBA00023125"/>
    </source>
</evidence>
<dbReference type="InterPro" id="IPR000847">
    <property type="entry name" value="LysR_HTH_N"/>
</dbReference>
<evidence type="ECO:0000256" key="4">
    <source>
        <dbReference type="ARBA" id="ARBA00023163"/>
    </source>
</evidence>
<dbReference type="Proteomes" id="UP001210380">
    <property type="component" value="Unassembled WGS sequence"/>
</dbReference>
<dbReference type="Pfam" id="PF03466">
    <property type="entry name" value="LysR_substrate"/>
    <property type="match status" value="1"/>
</dbReference>
<dbReference type="InterPro" id="IPR036390">
    <property type="entry name" value="WH_DNA-bd_sf"/>
</dbReference>
<dbReference type="SUPFAM" id="SSF53850">
    <property type="entry name" value="Periplasmic binding protein-like II"/>
    <property type="match status" value="1"/>
</dbReference>
<dbReference type="RefSeq" id="WP_270949359.1">
    <property type="nucleotide sequence ID" value="NZ_JAQGLA010000019.1"/>
</dbReference>
<proteinExistence type="inferred from homology"/>
<evidence type="ECO:0000313" key="6">
    <source>
        <dbReference type="EMBL" id="MDA3626748.1"/>
    </source>
</evidence>
<evidence type="ECO:0000256" key="2">
    <source>
        <dbReference type="ARBA" id="ARBA00023015"/>
    </source>
</evidence>
<evidence type="ECO:0000259" key="5">
    <source>
        <dbReference type="PROSITE" id="PS50931"/>
    </source>
</evidence>
<dbReference type="EMBL" id="JAQGLA010000019">
    <property type="protein sequence ID" value="MDA3626748.1"/>
    <property type="molecule type" value="Genomic_DNA"/>
</dbReference>
<keyword evidence="4" id="KW-0804">Transcription</keyword>
<dbReference type="Gene3D" id="1.10.10.10">
    <property type="entry name" value="Winged helix-like DNA-binding domain superfamily/Winged helix DNA-binding domain"/>
    <property type="match status" value="1"/>
</dbReference>
<keyword evidence="2" id="KW-0805">Transcription regulation</keyword>
<accession>A0ABT4UYV2</accession>
<dbReference type="PROSITE" id="PS50931">
    <property type="entry name" value="HTH_LYSR"/>
    <property type="match status" value="1"/>
</dbReference>
<dbReference type="SUPFAM" id="SSF46785">
    <property type="entry name" value="Winged helix' DNA-binding domain"/>
    <property type="match status" value="1"/>
</dbReference>
<comment type="similarity">
    <text evidence="1">Belongs to the LysR transcriptional regulatory family.</text>
</comment>
<dbReference type="InterPro" id="IPR005119">
    <property type="entry name" value="LysR_subst-bd"/>
</dbReference>
<dbReference type="PANTHER" id="PTHR30346:SF29">
    <property type="entry name" value="LYSR SUBSTRATE-BINDING"/>
    <property type="match status" value="1"/>
</dbReference>
<evidence type="ECO:0000313" key="7">
    <source>
        <dbReference type="Proteomes" id="UP001210380"/>
    </source>
</evidence>
<feature type="domain" description="HTH lysR-type" evidence="5">
    <location>
        <begin position="1"/>
        <end position="59"/>
    </location>
</feature>
<dbReference type="Pfam" id="PF00126">
    <property type="entry name" value="HTH_1"/>
    <property type="match status" value="1"/>
</dbReference>
<dbReference type="Gene3D" id="3.40.190.10">
    <property type="entry name" value="Periplasmic binding protein-like II"/>
    <property type="match status" value="2"/>
</dbReference>
<protein>
    <submittedName>
        <fullName evidence="6">LysR family transcriptional regulator</fullName>
    </submittedName>
</protein>
<sequence length="302" mass="32188">MATLRQFEYLVTVVDTGSFTRAAELLHVTQPALSHQVRALERDAGGPLLERLPRSVRLTPMGRAMLPHARAALADAERARSAARQASGLECGELQLATVYSASLGVLPPALRAWRRDHGGVRVHLFEHRHGAELEASMAAGQADIAVGPAPSDWDGPVHELGVEEFVVVLPPDDPLADGAKDVELPLLADRGWVHYSPENGLAEVLDQACARAGFQARAAVRTEQTAAAPMLAAAGLGPALVPANIIPKQFGGTLLRPDPPVQRTLAAYTRSSPDPLTAAFVDTLARKAAVFPDHVRRRIVG</sequence>
<comment type="caution">
    <text evidence="6">The sequence shown here is derived from an EMBL/GenBank/DDBJ whole genome shotgun (WGS) entry which is preliminary data.</text>
</comment>
<keyword evidence="3" id="KW-0238">DNA-binding</keyword>